<evidence type="ECO:0000313" key="2">
    <source>
        <dbReference type="EMBL" id="HII69604.1"/>
    </source>
</evidence>
<keyword evidence="1" id="KW-0812">Transmembrane</keyword>
<evidence type="ECO:0000256" key="1">
    <source>
        <dbReference type="SAM" id="Phobius"/>
    </source>
</evidence>
<feature type="transmembrane region" description="Helical" evidence="1">
    <location>
        <begin position="147"/>
        <end position="165"/>
    </location>
</feature>
<proteinExistence type="predicted"/>
<organism evidence="2 3">
    <name type="scientific">Methanopyrus kandleri</name>
    <dbReference type="NCBI Taxonomy" id="2320"/>
    <lineage>
        <taxon>Archaea</taxon>
        <taxon>Methanobacteriati</taxon>
        <taxon>Methanobacteriota</taxon>
        <taxon>Methanomada group</taxon>
        <taxon>Methanopyri</taxon>
        <taxon>Methanopyrales</taxon>
        <taxon>Methanopyraceae</taxon>
        <taxon>Methanopyrus</taxon>
    </lineage>
</organism>
<keyword evidence="1" id="KW-1133">Transmembrane helix</keyword>
<dbReference type="AlphaFoldDB" id="A0A832WNE8"/>
<accession>A0A832WNE8</accession>
<dbReference type="EMBL" id="DUJS01000001">
    <property type="protein sequence ID" value="HII69604.1"/>
    <property type="molecule type" value="Genomic_DNA"/>
</dbReference>
<dbReference type="Proteomes" id="UP000619545">
    <property type="component" value="Unassembled WGS sequence"/>
</dbReference>
<reference evidence="2" key="1">
    <citation type="journal article" date="2020" name="bioRxiv">
        <title>A rank-normalized archaeal taxonomy based on genome phylogeny resolves widespread incomplete and uneven classifications.</title>
        <authorList>
            <person name="Rinke C."/>
            <person name="Chuvochina M."/>
            <person name="Mussig A.J."/>
            <person name="Chaumeil P.-A."/>
            <person name="Waite D.W."/>
            <person name="Whitman W.B."/>
            <person name="Parks D.H."/>
            <person name="Hugenholtz P."/>
        </authorList>
    </citation>
    <scope>NUCLEOTIDE SEQUENCE</scope>
    <source>
        <strain evidence="2">UBA8853</strain>
    </source>
</reference>
<protein>
    <submittedName>
        <fullName evidence="2">Uncharacterized protein</fullName>
    </submittedName>
</protein>
<name>A0A832WNE8_9EURY</name>
<evidence type="ECO:0000313" key="3">
    <source>
        <dbReference type="Proteomes" id="UP000619545"/>
    </source>
</evidence>
<comment type="caution">
    <text evidence="2">The sequence shown here is derived from an EMBL/GenBank/DDBJ whole genome shotgun (WGS) entry which is preliminary data.</text>
</comment>
<feature type="transmembrane region" description="Helical" evidence="1">
    <location>
        <begin position="65"/>
        <end position="89"/>
    </location>
</feature>
<feature type="transmembrane region" description="Helical" evidence="1">
    <location>
        <begin position="172"/>
        <end position="193"/>
    </location>
</feature>
<dbReference type="GeneID" id="1477080"/>
<feature type="transmembrane region" description="Helical" evidence="1">
    <location>
        <begin position="38"/>
        <end position="58"/>
    </location>
</feature>
<keyword evidence="1" id="KW-0472">Membrane</keyword>
<sequence>MRWNLTVGVTALALILLVTALAPSYIPAACLLLEGGSRPKLVAFLGLLTAFSLGSAVVRKRPDPLITSLLLLVLPFTSNLLHCVAAKSIGVPPGSEFFVFNGRVLEGDSPLHTHIGKAALTWALERVCRISLYIHCGMSLVETYPTYVLAAEFVVVSLSVLLGVFNTRDPLSCLASSLLVLSSIDGGAFSLPYVHGSWLLALRYVREPELMIILLWFAALSPYCKLVLGTLLTHAYYGERWDSVRLQVLAGPLDGPLKSLGGVRCDGYYVLPVRSCAEWKEFLRNLEDSLRRSKVRWVAFCTFPNMAMYL</sequence>
<dbReference type="RefSeq" id="WP_011019347.1">
    <property type="nucleotide sequence ID" value="NZ_DUJS01000001.1"/>
</dbReference>
<feature type="transmembrane region" description="Helical" evidence="1">
    <location>
        <begin position="213"/>
        <end position="237"/>
    </location>
</feature>
<gene>
    <name evidence="2" type="ORF">HA336_00025</name>
</gene>